<evidence type="ECO:0000313" key="3">
    <source>
        <dbReference type="Proteomes" id="UP000325313"/>
    </source>
</evidence>
<evidence type="ECO:0000313" key="2">
    <source>
        <dbReference type="EMBL" id="KAA1135382.1"/>
    </source>
</evidence>
<sequence length="77" mass="8705">MYYLPRFQDPHRHRPTPRFPLISGLEQEPPSSNSPVLPSHLALLLADCEKFHSFICLKYCQPHGLSLCPAVTSSPPH</sequence>
<feature type="region of interest" description="Disordered" evidence="1">
    <location>
        <begin position="1"/>
        <end position="33"/>
    </location>
</feature>
<protein>
    <submittedName>
        <fullName evidence="2">Uncharacterized protein</fullName>
    </submittedName>
</protein>
<evidence type="ECO:0000256" key="1">
    <source>
        <dbReference type="SAM" id="MobiDB-lite"/>
    </source>
</evidence>
<proteinExistence type="predicted"/>
<dbReference type="Proteomes" id="UP000325313">
    <property type="component" value="Unassembled WGS sequence"/>
</dbReference>
<gene>
    <name evidence="2" type="ORF">PGTUg99_019070</name>
</gene>
<organism evidence="2 3">
    <name type="scientific">Puccinia graminis f. sp. tritici</name>
    <dbReference type="NCBI Taxonomy" id="56615"/>
    <lineage>
        <taxon>Eukaryota</taxon>
        <taxon>Fungi</taxon>
        <taxon>Dikarya</taxon>
        <taxon>Basidiomycota</taxon>
        <taxon>Pucciniomycotina</taxon>
        <taxon>Pucciniomycetes</taxon>
        <taxon>Pucciniales</taxon>
        <taxon>Pucciniaceae</taxon>
        <taxon>Puccinia</taxon>
    </lineage>
</organism>
<reference evidence="2 3" key="1">
    <citation type="submission" date="2019-05" db="EMBL/GenBank/DDBJ databases">
        <title>Emergence of the Ug99 lineage of the wheat stem rust pathogen through somatic hybridization.</title>
        <authorList>
            <person name="Li F."/>
            <person name="Upadhyaya N.M."/>
            <person name="Sperschneider J."/>
            <person name="Matny O."/>
            <person name="Nguyen-Phuc H."/>
            <person name="Mago R."/>
            <person name="Raley C."/>
            <person name="Miller M.E."/>
            <person name="Silverstein K.A.T."/>
            <person name="Henningsen E."/>
            <person name="Hirsch C.D."/>
            <person name="Visser B."/>
            <person name="Pretorius Z.A."/>
            <person name="Steffenson B.J."/>
            <person name="Schwessinger B."/>
            <person name="Dodds P.N."/>
            <person name="Figueroa M."/>
        </authorList>
    </citation>
    <scope>NUCLEOTIDE SEQUENCE [LARGE SCALE GENOMIC DNA]</scope>
    <source>
        <strain evidence="2 3">Ug99</strain>
    </source>
</reference>
<accession>A0A5B0SC13</accession>
<dbReference type="EMBL" id="VDEP01000039">
    <property type="protein sequence ID" value="KAA1135382.1"/>
    <property type="molecule type" value="Genomic_DNA"/>
</dbReference>
<dbReference type="AlphaFoldDB" id="A0A5B0SC13"/>
<name>A0A5B0SC13_PUCGR</name>
<comment type="caution">
    <text evidence="2">The sequence shown here is derived from an EMBL/GenBank/DDBJ whole genome shotgun (WGS) entry which is preliminary data.</text>
</comment>